<evidence type="ECO:0000313" key="7">
    <source>
        <dbReference type="EMBL" id="CBY36039.1"/>
    </source>
</evidence>
<dbReference type="InterPro" id="IPR018499">
    <property type="entry name" value="Tetraspanin/Peripherin"/>
</dbReference>
<feature type="transmembrane region" description="Helical" evidence="6">
    <location>
        <begin position="51"/>
        <end position="72"/>
    </location>
</feature>
<dbReference type="GO" id="GO:0016020">
    <property type="term" value="C:membrane"/>
    <property type="evidence" value="ECO:0007669"/>
    <property type="project" value="UniProtKB-SubCell"/>
</dbReference>
<evidence type="ECO:0000256" key="2">
    <source>
        <dbReference type="ARBA" id="ARBA00022692"/>
    </source>
</evidence>
<feature type="transmembrane region" description="Helical" evidence="6">
    <location>
        <begin position="373"/>
        <end position="397"/>
    </location>
</feature>
<evidence type="ECO:0008006" key="8">
    <source>
        <dbReference type="Google" id="ProtNLM"/>
    </source>
</evidence>
<evidence type="ECO:0000256" key="4">
    <source>
        <dbReference type="ARBA" id="ARBA00023136"/>
    </source>
</evidence>
<dbReference type="Proteomes" id="UP000011014">
    <property type="component" value="Unassembled WGS sequence"/>
</dbReference>
<evidence type="ECO:0000256" key="1">
    <source>
        <dbReference type="ARBA" id="ARBA00004141"/>
    </source>
</evidence>
<dbReference type="AlphaFoldDB" id="E4YKM8"/>
<gene>
    <name evidence="7" type="ORF">GSOID_T00028516001</name>
</gene>
<keyword evidence="2 6" id="KW-0812">Transmembrane</keyword>
<dbReference type="Pfam" id="PF00335">
    <property type="entry name" value="Tetraspanin"/>
    <property type="match status" value="1"/>
</dbReference>
<keyword evidence="3 6" id="KW-1133">Transmembrane helix</keyword>
<sequence>MSFDFKSYTKNTTPAEEKESKRPNECVRNCFCVSDVTDEEKEQKINYKKKFIMIYCIVGIFFGLFWVGAGYYCQNADVIKEFSDIQASGNDPTAAIIDVEDFTRISWFLFLTGVSISFFSLVGLISAYQENAGKKGLIIFSSYLFFYVFVLLITVIVFLLNASDLNKRIKQDSIRFWKMAVHPASPFDKYLRNYEETHLCCGWNNAIDYCDQKALSALMEEVIDQKATEKAIKYKGGLSEDASSYPYYGDSVYSVSQDSLSSSYDDSLRSQQPLQFCAEDEAYDGDEACICDTVENFENDAGRGFLDLKYLNCVHDSTFCYYSQSSECETGDENIRYEPWRETNSPQNITVGDVCSENTCFVNGCGDMFSDDFWQYGAPSILACVAVSIIFFIFGIYKTCHFTILVWTEPVKKQLTTTELGRRTLTRTRSFFKADRSAERSRATESHNIERIPLNRGDK</sequence>
<evidence type="ECO:0000256" key="6">
    <source>
        <dbReference type="SAM" id="Phobius"/>
    </source>
</evidence>
<proteinExistence type="predicted"/>
<dbReference type="EMBL" id="FN654713">
    <property type="protein sequence ID" value="CBY36039.1"/>
    <property type="molecule type" value="Genomic_DNA"/>
</dbReference>
<feature type="region of interest" description="Disordered" evidence="5">
    <location>
        <begin position="1"/>
        <end position="20"/>
    </location>
</feature>
<reference evidence="7" key="1">
    <citation type="journal article" date="2010" name="Science">
        <title>Plasticity of animal genome architecture unmasked by rapid evolution of a pelagic tunicate.</title>
        <authorList>
            <person name="Denoeud F."/>
            <person name="Henriet S."/>
            <person name="Mungpakdee S."/>
            <person name="Aury J.M."/>
            <person name="Da Silva C."/>
            <person name="Brinkmann H."/>
            <person name="Mikhaleva J."/>
            <person name="Olsen L.C."/>
            <person name="Jubin C."/>
            <person name="Canestro C."/>
            <person name="Bouquet J.M."/>
            <person name="Danks G."/>
            <person name="Poulain J."/>
            <person name="Campsteijn C."/>
            <person name="Adamski M."/>
            <person name="Cross I."/>
            <person name="Yadetie F."/>
            <person name="Muffato M."/>
            <person name="Louis A."/>
            <person name="Butcher S."/>
            <person name="Tsagkogeorga G."/>
            <person name="Konrad A."/>
            <person name="Singh S."/>
            <person name="Jensen M.F."/>
            <person name="Cong E.H."/>
            <person name="Eikeseth-Otteraa H."/>
            <person name="Noel B."/>
            <person name="Anthouard V."/>
            <person name="Porcel B.M."/>
            <person name="Kachouri-Lafond R."/>
            <person name="Nishino A."/>
            <person name="Ugolini M."/>
            <person name="Chourrout P."/>
            <person name="Nishida H."/>
            <person name="Aasland R."/>
            <person name="Huzurbazar S."/>
            <person name="Westhof E."/>
            <person name="Delsuc F."/>
            <person name="Lehrach H."/>
            <person name="Reinhardt R."/>
            <person name="Weissenbach J."/>
            <person name="Roy S.W."/>
            <person name="Artiguenave F."/>
            <person name="Postlethwait J.H."/>
            <person name="Manak J.R."/>
            <person name="Thompson E.M."/>
            <person name="Jaillon O."/>
            <person name="Du Pasquier L."/>
            <person name="Boudinot P."/>
            <person name="Liberles D.A."/>
            <person name="Volff J.N."/>
            <person name="Philippe H."/>
            <person name="Lenhard B."/>
            <person name="Roest Crollius H."/>
            <person name="Wincker P."/>
            <person name="Chourrout D."/>
        </authorList>
    </citation>
    <scope>NUCLEOTIDE SEQUENCE [LARGE SCALE GENOMIC DNA]</scope>
</reference>
<feature type="transmembrane region" description="Helical" evidence="6">
    <location>
        <begin position="105"/>
        <end position="125"/>
    </location>
</feature>
<feature type="transmembrane region" description="Helical" evidence="6">
    <location>
        <begin position="137"/>
        <end position="160"/>
    </location>
</feature>
<evidence type="ECO:0000256" key="5">
    <source>
        <dbReference type="SAM" id="MobiDB-lite"/>
    </source>
</evidence>
<comment type="subcellular location">
    <subcellularLocation>
        <location evidence="1">Membrane</location>
        <topology evidence="1">Multi-pass membrane protein</topology>
    </subcellularLocation>
</comment>
<protein>
    <recommendedName>
        <fullName evidence="8">Tetraspanin</fullName>
    </recommendedName>
</protein>
<evidence type="ECO:0000256" key="3">
    <source>
        <dbReference type="ARBA" id="ARBA00022989"/>
    </source>
</evidence>
<keyword evidence="4 6" id="KW-0472">Membrane</keyword>
<accession>E4YKM8</accession>
<name>E4YKM8_OIKDI</name>
<organism evidence="7">
    <name type="scientific">Oikopleura dioica</name>
    <name type="common">Tunicate</name>
    <dbReference type="NCBI Taxonomy" id="34765"/>
    <lineage>
        <taxon>Eukaryota</taxon>
        <taxon>Metazoa</taxon>
        <taxon>Chordata</taxon>
        <taxon>Tunicata</taxon>
        <taxon>Appendicularia</taxon>
        <taxon>Copelata</taxon>
        <taxon>Oikopleuridae</taxon>
        <taxon>Oikopleura</taxon>
    </lineage>
</organism>